<feature type="domain" description="PIN" evidence="1">
    <location>
        <begin position="5"/>
        <end position="121"/>
    </location>
</feature>
<protein>
    <submittedName>
        <fullName evidence="2">Putative nucleic acid-binding protein</fullName>
    </submittedName>
</protein>
<evidence type="ECO:0000313" key="3">
    <source>
        <dbReference type="Proteomes" id="UP000282654"/>
    </source>
</evidence>
<evidence type="ECO:0000259" key="1">
    <source>
        <dbReference type="Pfam" id="PF01850"/>
    </source>
</evidence>
<keyword evidence="3" id="KW-1185">Reference proteome</keyword>
<reference evidence="2 3" key="1">
    <citation type="submission" date="2018-11" db="EMBL/GenBank/DDBJ databases">
        <title>Genomic Encyclopedia of Type Strains, Phase IV (KMG-IV): sequencing the most valuable type-strain genomes for metagenomic binning, comparative biology and taxonomic classification.</title>
        <authorList>
            <person name="Goeker M."/>
        </authorList>
    </citation>
    <scope>NUCLEOTIDE SEQUENCE [LARGE SCALE GENOMIC DNA]</scope>
    <source>
        <strain evidence="2 3">DSM 102936</strain>
    </source>
</reference>
<accession>A0A3N5BIA4</accession>
<dbReference type="Gene3D" id="3.40.50.1010">
    <property type="entry name" value="5'-nuclease"/>
    <property type="match status" value="1"/>
</dbReference>
<comment type="caution">
    <text evidence="2">The sequence shown here is derived from an EMBL/GenBank/DDBJ whole genome shotgun (WGS) entry which is preliminary data.</text>
</comment>
<sequence>MTGKVLVDTNVLVYAYDFSDPVKQEQAFKVLDELAQSGRGVLSAQVLAEFVVAVTRKIEQPLDLKAVQKSVENYLSSWTVFDITSFVVLEAVRGVREHRFSYWDAQIWATARLNQIPVVLSEGFASGSTVEGVTFLNPFAAGFDLARFL</sequence>
<dbReference type="Pfam" id="PF01850">
    <property type="entry name" value="PIN"/>
    <property type="match status" value="1"/>
</dbReference>
<dbReference type="InterPro" id="IPR002716">
    <property type="entry name" value="PIN_dom"/>
</dbReference>
<dbReference type="Proteomes" id="UP000282654">
    <property type="component" value="Unassembled WGS sequence"/>
</dbReference>
<dbReference type="AlphaFoldDB" id="A0A3N5BIA4"/>
<gene>
    <name evidence="2" type="ORF">EDD75_0208</name>
</gene>
<organism evidence="2 3">
    <name type="scientific">Thermodesulfitimonas autotrophica</name>
    <dbReference type="NCBI Taxonomy" id="1894989"/>
    <lineage>
        <taxon>Bacteria</taxon>
        <taxon>Bacillati</taxon>
        <taxon>Bacillota</taxon>
        <taxon>Clostridia</taxon>
        <taxon>Thermoanaerobacterales</taxon>
        <taxon>Thermoanaerobacteraceae</taxon>
        <taxon>Thermodesulfitimonas</taxon>
    </lineage>
</organism>
<dbReference type="OrthoDB" id="13900at2"/>
<dbReference type="RefSeq" id="WP_123926770.1">
    <property type="nucleotide sequence ID" value="NZ_RKRE01000001.1"/>
</dbReference>
<dbReference type="InterPro" id="IPR029060">
    <property type="entry name" value="PIN-like_dom_sf"/>
</dbReference>
<dbReference type="SUPFAM" id="SSF88723">
    <property type="entry name" value="PIN domain-like"/>
    <property type="match status" value="1"/>
</dbReference>
<evidence type="ECO:0000313" key="2">
    <source>
        <dbReference type="EMBL" id="RPF49398.1"/>
    </source>
</evidence>
<dbReference type="CDD" id="cd18692">
    <property type="entry name" value="PIN_VapC-like"/>
    <property type="match status" value="1"/>
</dbReference>
<proteinExistence type="predicted"/>
<name>A0A3N5BIA4_9THEO</name>
<dbReference type="EMBL" id="RKRE01000001">
    <property type="protein sequence ID" value="RPF49398.1"/>
    <property type="molecule type" value="Genomic_DNA"/>
</dbReference>